<dbReference type="EMBL" id="LAZR01009610">
    <property type="protein sequence ID" value="KKM71582.1"/>
    <property type="molecule type" value="Genomic_DNA"/>
</dbReference>
<protein>
    <submittedName>
        <fullName evidence="1">Uncharacterized protein</fullName>
    </submittedName>
</protein>
<comment type="caution">
    <text evidence="1">The sequence shown here is derived from an EMBL/GenBank/DDBJ whole genome shotgun (WGS) entry which is preliminary data.</text>
</comment>
<organism evidence="1">
    <name type="scientific">marine sediment metagenome</name>
    <dbReference type="NCBI Taxonomy" id="412755"/>
    <lineage>
        <taxon>unclassified sequences</taxon>
        <taxon>metagenomes</taxon>
        <taxon>ecological metagenomes</taxon>
    </lineage>
</organism>
<gene>
    <name evidence="1" type="ORF">LCGC14_1429130</name>
</gene>
<evidence type="ECO:0000313" key="1">
    <source>
        <dbReference type="EMBL" id="KKM71582.1"/>
    </source>
</evidence>
<sequence length="144" mass="16597">MGVCDNFLSDIDTAYDEADWVYDTFITPHADWLVTYYSSSGFNLNWRTHVALSISNLRYAVEYLIHCNTTENHPLRLPYYLTNCITAEAPELTMGNILSTMLSAAPDEVEYFVGLVDAYRQSIWNKPFNQEFFAALARGFEQWP</sequence>
<proteinExistence type="predicted"/>
<dbReference type="AlphaFoldDB" id="A0A0F9MQW2"/>
<reference evidence="1" key="1">
    <citation type="journal article" date="2015" name="Nature">
        <title>Complex archaea that bridge the gap between prokaryotes and eukaryotes.</title>
        <authorList>
            <person name="Spang A."/>
            <person name="Saw J.H."/>
            <person name="Jorgensen S.L."/>
            <person name="Zaremba-Niedzwiedzka K."/>
            <person name="Martijn J."/>
            <person name="Lind A.E."/>
            <person name="van Eijk R."/>
            <person name="Schleper C."/>
            <person name="Guy L."/>
            <person name="Ettema T.J."/>
        </authorList>
    </citation>
    <scope>NUCLEOTIDE SEQUENCE</scope>
</reference>
<name>A0A0F9MQW2_9ZZZZ</name>
<accession>A0A0F9MQW2</accession>